<dbReference type="EMBL" id="KL659800">
    <property type="protein sequence ID" value="KFA68588.1"/>
    <property type="molecule type" value="Genomic_DNA"/>
</dbReference>
<dbReference type="Proteomes" id="UP000028524">
    <property type="component" value="Unassembled WGS sequence"/>
</dbReference>
<dbReference type="OrthoDB" id="6118920at2759"/>
<evidence type="ECO:0000313" key="3">
    <source>
        <dbReference type="Proteomes" id="UP000028524"/>
    </source>
</evidence>
<dbReference type="AlphaFoldDB" id="A0A084QXA3"/>
<evidence type="ECO:0000313" key="2">
    <source>
        <dbReference type="EMBL" id="KFA68588.1"/>
    </source>
</evidence>
<dbReference type="InterPro" id="IPR038727">
    <property type="entry name" value="NadR/Ttd14_AAA_dom"/>
</dbReference>
<dbReference type="InterPro" id="IPR027417">
    <property type="entry name" value="P-loop_NTPase"/>
</dbReference>
<dbReference type="InParanoid" id="A0A084QXA3"/>
<proteinExistence type="predicted"/>
<gene>
    <name evidence="2" type="ORF">S40285_06674</name>
</gene>
<sequence>MSSSVNVPSIYIIGPQSKGKTTLVNRLRSEFHNWFGNTSTDKPRIISEVARTVLVKHKFTAEDIKSSPKRCLTLQILILEAQAAAEREALGYARKYVSHDTALEIQRHPSWTEVKTRMADSLIIVCESGTSWLTDDGMRLMPDNKEAWMQLFHDFCGQLDELSLRYSVVPRIMVDLAERAEFVHAEWVKRYDSIKYK</sequence>
<feature type="domain" description="NadR/Ttd14 AAA" evidence="1">
    <location>
        <begin position="10"/>
        <end position="171"/>
    </location>
</feature>
<reference evidence="2 3" key="1">
    <citation type="journal article" date="2014" name="BMC Genomics">
        <title>Comparative genome sequencing reveals chemotype-specific gene clusters in the toxigenic black mold Stachybotrys.</title>
        <authorList>
            <person name="Semeiks J."/>
            <person name="Borek D."/>
            <person name="Otwinowski Z."/>
            <person name="Grishin N.V."/>
        </authorList>
    </citation>
    <scope>NUCLEOTIDE SEQUENCE [LARGE SCALE GENOMIC DNA]</scope>
    <source>
        <strain evidence="2 3">IBT 40285</strain>
    </source>
</reference>
<dbReference type="Pfam" id="PF13521">
    <property type="entry name" value="AAA_28"/>
    <property type="match status" value="1"/>
</dbReference>
<name>A0A084QXA3_STAC4</name>
<dbReference type="SUPFAM" id="SSF52540">
    <property type="entry name" value="P-loop containing nucleoside triphosphate hydrolases"/>
    <property type="match status" value="1"/>
</dbReference>
<protein>
    <recommendedName>
        <fullName evidence="1">NadR/Ttd14 AAA domain-containing protein</fullName>
    </recommendedName>
</protein>
<evidence type="ECO:0000259" key="1">
    <source>
        <dbReference type="Pfam" id="PF13521"/>
    </source>
</evidence>
<dbReference type="HOGENOM" id="CLU_087993_1_1_1"/>
<dbReference type="Gene3D" id="3.40.50.300">
    <property type="entry name" value="P-loop containing nucleotide triphosphate hydrolases"/>
    <property type="match status" value="1"/>
</dbReference>
<accession>A0A084QXA3</accession>
<organism evidence="2 3">
    <name type="scientific">Stachybotrys chlorohalonatus (strain IBT 40285)</name>
    <dbReference type="NCBI Taxonomy" id="1283841"/>
    <lineage>
        <taxon>Eukaryota</taxon>
        <taxon>Fungi</taxon>
        <taxon>Dikarya</taxon>
        <taxon>Ascomycota</taxon>
        <taxon>Pezizomycotina</taxon>
        <taxon>Sordariomycetes</taxon>
        <taxon>Hypocreomycetidae</taxon>
        <taxon>Hypocreales</taxon>
        <taxon>Stachybotryaceae</taxon>
        <taxon>Stachybotrys</taxon>
    </lineage>
</organism>
<keyword evidence="3" id="KW-1185">Reference proteome</keyword>
<dbReference type="OMA" id="CEAGTPW"/>